<dbReference type="Pfam" id="PF06458">
    <property type="entry name" value="MucBP"/>
    <property type="match status" value="2"/>
</dbReference>
<dbReference type="InterPro" id="IPR032675">
    <property type="entry name" value="LRR_dom_sf"/>
</dbReference>
<evidence type="ECO:0000256" key="3">
    <source>
        <dbReference type="ARBA" id="ARBA00022729"/>
    </source>
</evidence>
<dbReference type="InterPro" id="IPR001611">
    <property type="entry name" value="Leu-rich_rpt"/>
</dbReference>
<feature type="region of interest" description="Disordered" evidence="6">
    <location>
        <begin position="55"/>
        <end position="110"/>
    </location>
</feature>
<dbReference type="Gene3D" id="3.10.20.320">
    <property type="entry name" value="Putative peptidoglycan bound protein (lpxtg motif)"/>
    <property type="match status" value="2"/>
</dbReference>
<feature type="compositionally biased region" description="Acidic residues" evidence="6">
    <location>
        <begin position="606"/>
        <end position="622"/>
    </location>
</feature>
<dbReference type="PROSITE" id="PS51450">
    <property type="entry name" value="LRR"/>
    <property type="match status" value="1"/>
</dbReference>
<name>A0ABW4H3F6_9LACO</name>
<evidence type="ECO:0000256" key="2">
    <source>
        <dbReference type="ARBA" id="ARBA00022525"/>
    </source>
</evidence>
<feature type="compositionally biased region" description="Polar residues" evidence="6">
    <location>
        <begin position="55"/>
        <end position="78"/>
    </location>
</feature>
<organism evidence="9 10">
    <name type="scientific">Levilactobacillus fuyuanensis</name>
    <dbReference type="NCBI Taxonomy" id="2486022"/>
    <lineage>
        <taxon>Bacteria</taxon>
        <taxon>Bacillati</taxon>
        <taxon>Bacillota</taxon>
        <taxon>Bacilli</taxon>
        <taxon>Lactobacillales</taxon>
        <taxon>Lactobacillaceae</taxon>
        <taxon>Levilactobacillus</taxon>
    </lineage>
</organism>
<dbReference type="Proteomes" id="UP001597195">
    <property type="component" value="Unassembled WGS sequence"/>
</dbReference>
<dbReference type="RefSeq" id="WP_382387316.1">
    <property type="nucleotide sequence ID" value="NZ_JBHTOM010000007.1"/>
</dbReference>
<reference evidence="10" key="1">
    <citation type="journal article" date="2019" name="Int. J. Syst. Evol. Microbiol.">
        <title>The Global Catalogue of Microorganisms (GCM) 10K type strain sequencing project: providing services to taxonomists for standard genome sequencing and annotation.</title>
        <authorList>
            <consortium name="The Broad Institute Genomics Platform"/>
            <consortium name="The Broad Institute Genome Sequencing Center for Infectious Disease"/>
            <person name="Wu L."/>
            <person name="Ma J."/>
        </authorList>
    </citation>
    <scope>NUCLEOTIDE SEQUENCE [LARGE SCALE GENOMIC DNA]</scope>
    <source>
        <strain evidence="10">CCM 8906</strain>
    </source>
</reference>
<feature type="domain" description="Gram-positive cocci surface proteins LPxTG" evidence="8">
    <location>
        <begin position="683"/>
        <end position="714"/>
    </location>
</feature>
<dbReference type="SUPFAM" id="SSF52075">
    <property type="entry name" value="Outer arm dynein light chain 1"/>
    <property type="match status" value="1"/>
</dbReference>
<accession>A0ABW4H3F6</accession>
<keyword evidence="10" id="KW-1185">Reference proteome</keyword>
<feature type="compositionally biased region" description="Polar residues" evidence="6">
    <location>
        <begin position="653"/>
        <end position="662"/>
    </location>
</feature>
<feature type="transmembrane region" description="Helical" evidence="7">
    <location>
        <begin position="692"/>
        <end position="709"/>
    </location>
</feature>
<evidence type="ECO:0000313" key="9">
    <source>
        <dbReference type="EMBL" id="MFD1549317.1"/>
    </source>
</evidence>
<evidence type="ECO:0000259" key="8">
    <source>
        <dbReference type="PROSITE" id="PS50847"/>
    </source>
</evidence>
<feature type="transmembrane region" description="Helical" evidence="7">
    <location>
        <begin position="20"/>
        <end position="39"/>
    </location>
</feature>
<dbReference type="Gene3D" id="3.80.10.10">
    <property type="entry name" value="Ribonuclease Inhibitor"/>
    <property type="match status" value="1"/>
</dbReference>
<keyword evidence="2" id="KW-0964">Secreted</keyword>
<dbReference type="PROSITE" id="PS50847">
    <property type="entry name" value="GRAM_POS_ANCHORING"/>
    <property type="match status" value="1"/>
</dbReference>
<evidence type="ECO:0000256" key="5">
    <source>
        <dbReference type="ARBA" id="ARBA00023088"/>
    </source>
</evidence>
<evidence type="ECO:0000256" key="1">
    <source>
        <dbReference type="ARBA" id="ARBA00022512"/>
    </source>
</evidence>
<keyword evidence="1" id="KW-0134">Cell wall</keyword>
<evidence type="ECO:0000256" key="6">
    <source>
        <dbReference type="SAM" id="MobiDB-lite"/>
    </source>
</evidence>
<evidence type="ECO:0000256" key="4">
    <source>
        <dbReference type="ARBA" id="ARBA00022737"/>
    </source>
</evidence>
<dbReference type="InterPro" id="IPR019931">
    <property type="entry name" value="LPXTG_anchor"/>
</dbReference>
<keyword evidence="7" id="KW-0812">Transmembrane</keyword>
<keyword evidence="7" id="KW-0472">Membrane</keyword>
<keyword evidence="4" id="KW-0677">Repeat</keyword>
<gene>
    <name evidence="9" type="ORF">ACFQ5T_06375</name>
</gene>
<proteinExistence type="predicted"/>
<protein>
    <submittedName>
        <fullName evidence="9">MucBP domain-containing protein</fullName>
    </submittedName>
</protein>
<comment type="caution">
    <text evidence="9">The sequence shown here is derived from an EMBL/GenBank/DDBJ whole genome shotgun (WGS) entry which is preliminary data.</text>
</comment>
<keyword evidence="5" id="KW-0572">Peptidoglycan-anchor</keyword>
<sequence length="714" mass="77436">MNQHMQTKIHDITYKKGKTWIATGIVSGAMLFTLGSVTAQADEQVMSESIAKMTAHTTPSRGAASTTAPKNSANQQHEQVPAVIEESGLLTSTVKEPQAERTTSDNVKPNNGELVAEMSAERVVHKGKTTKAVRTKVKTPKADKDTTTIDQWMPNKILQELVLKHLHKLDNADKSWNSVADITQDDMLLLKRFEATGEDKIDTYIDGKTEFSLEGLQYATNLEVLEMGATLNMEPGAFFGDIVDISVLRNLKKLKVVNLSHNRIEDITPLADLENVTDMQLVYNHIRDFSPLKGKNYESFGSKGQFVMLDPIMVSDKDRTGHLKVQCLDRNGQVVPLKAGKLIAEPVFFSEAGRFTYRVYHTGGNPVPDGEGGINYSYIQDQKPGADSLPEFANMNVTIDVQKDYYYLTGKSEPTADISDFHVVQPYTLATTAAKVTVHFQDESGKAIAEDEVLPEKLVGEDYTTTAKAIDGYTLLKTPVNATGKYGEKPTDVIYVYAKKSDPVKPPLVTPPTEPIKQTTVTVHHQTADGKLVAVNQVLAGKPGEAYTTQPATPDGYKLVVTPANANGKFGDSDTTVTYIYEAVSSESDGDDGEATGNQPNPVTPGDDDTGTDETETDDTVTSDDGSSDLHHTGNEAIGQGSLDHLVEDQADPETTPNPITGSISPLSSPSTPSSDQSAAAELPQTGERQTSALWGIALLVTLYSLLGIKRKMK</sequence>
<evidence type="ECO:0000313" key="10">
    <source>
        <dbReference type="Proteomes" id="UP001597195"/>
    </source>
</evidence>
<keyword evidence="7" id="KW-1133">Transmembrane helix</keyword>
<dbReference type="InterPro" id="IPR009459">
    <property type="entry name" value="MucBP_dom"/>
</dbReference>
<feature type="region of interest" description="Disordered" evidence="6">
    <location>
        <begin position="586"/>
        <end position="637"/>
    </location>
</feature>
<dbReference type="EMBL" id="JBHTOM010000007">
    <property type="protein sequence ID" value="MFD1549317.1"/>
    <property type="molecule type" value="Genomic_DNA"/>
</dbReference>
<keyword evidence="3" id="KW-0732">Signal</keyword>
<evidence type="ECO:0000256" key="7">
    <source>
        <dbReference type="SAM" id="Phobius"/>
    </source>
</evidence>
<dbReference type="NCBIfam" id="TIGR01167">
    <property type="entry name" value="LPXTG_anchor"/>
    <property type="match status" value="1"/>
</dbReference>
<feature type="compositionally biased region" description="Low complexity" evidence="6">
    <location>
        <begin position="663"/>
        <end position="681"/>
    </location>
</feature>
<feature type="region of interest" description="Disordered" evidence="6">
    <location>
        <begin position="649"/>
        <end position="690"/>
    </location>
</feature>